<dbReference type="GO" id="GO:0005829">
    <property type="term" value="C:cytosol"/>
    <property type="evidence" value="ECO:0007669"/>
    <property type="project" value="TreeGrafter"/>
</dbReference>
<keyword evidence="13" id="KW-1185">Reference proteome</keyword>
<gene>
    <name evidence="12" type="ORF">DY78_GL001690</name>
</gene>
<dbReference type="RefSeq" id="WP_024624785.1">
    <property type="nucleotide sequence ID" value="NZ_AYGX02000164.1"/>
</dbReference>
<evidence type="ECO:0000256" key="6">
    <source>
        <dbReference type="ARBA" id="ARBA00043884"/>
    </source>
</evidence>
<comment type="pathway">
    <text evidence="1">Pyrimidine metabolism; UMP biosynthesis via de novo pathway; (S)-dihydroorotate from bicarbonate: step 2/3.</text>
</comment>
<dbReference type="GO" id="GO:0006207">
    <property type="term" value="P:'de novo' pyrimidine nucleobase biosynthetic process"/>
    <property type="evidence" value="ECO:0007669"/>
    <property type="project" value="InterPro"/>
</dbReference>
<dbReference type="Pfam" id="PF02729">
    <property type="entry name" value="OTCace_N"/>
    <property type="match status" value="1"/>
</dbReference>
<dbReference type="InterPro" id="IPR006130">
    <property type="entry name" value="Asp/Orn_carbamoylTrfase"/>
</dbReference>
<dbReference type="InterPro" id="IPR002082">
    <property type="entry name" value="Asp_carbamoyltransf"/>
</dbReference>
<comment type="function">
    <text evidence="6">Catalyzes the condensation of carbamoyl phosphate and aspartate to form carbamoyl aspartate and inorganic phosphate, the committed step in the de novo pyrimidine nucleotide biosynthesis pathway.</text>
</comment>
<evidence type="ECO:0000256" key="2">
    <source>
        <dbReference type="ARBA" id="ARBA00008896"/>
    </source>
</evidence>
<evidence type="ECO:0000256" key="8">
    <source>
        <dbReference type="NCBIfam" id="TIGR00670"/>
    </source>
</evidence>
<feature type="domain" description="Aspartate/ornithine carbamoyltransferase Asp/Orn-binding" evidence="10">
    <location>
        <begin position="150"/>
        <end position="297"/>
    </location>
</feature>
<evidence type="ECO:0000256" key="1">
    <source>
        <dbReference type="ARBA" id="ARBA00004852"/>
    </source>
</evidence>
<protein>
    <recommendedName>
        <fullName evidence="3 8">Aspartate carbamoyltransferase</fullName>
        <ecNumber evidence="3 8">2.1.3.2</ecNumber>
    </recommendedName>
</protein>
<feature type="domain" description="Aspartate/ornithine carbamoyltransferase carbamoyl-P binding" evidence="11">
    <location>
        <begin position="2"/>
        <end position="141"/>
    </location>
</feature>
<dbReference type="SUPFAM" id="SSF53671">
    <property type="entry name" value="Aspartate/ornithine carbamoyltransferase"/>
    <property type="match status" value="1"/>
</dbReference>
<dbReference type="EC" id="2.1.3.2" evidence="3 8"/>
<evidence type="ECO:0000259" key="11">
    <source>
        <dbReference type="Pfam" id="PF02729"/>
    </source>
</evidence>
<dbReference type="NCBIfam" id="NF002032">
    <property type="entry name" value="PRK00856.1"/>
    <property type="match status" value="1"/>
</dbReference>
<evidence type="ECO:0000256" key="9">
    <source>
        <dbReference type="RuleBase" id="RU003634"/>
    </source>
</evidence>
<dbReference type="EMBL" id="AYGX02000164">
    <property type="protein sequence ID" value="KRO24108.1"/>
    <property type="molecule type" value="Genomic_DNA"/>
</dbReference>
<name>A0A0R2NFG5_9LACO</name>
<dbReference type="Proteomes" id="UP000050920">
    <property type="component" value="Unassembled WGS sequence"/>
</dbReference>
<dbReference type="UniPathway" id="UPA00070">
    <property type="reaction ID" value="UER00116"/>
</dbReference>
<organism evidence="12 13">
    <name type="scientific">Lactiplantibacillus fabifermentans DSM 21115</name>
    <dbReference type="NCBI Taxonomy" id="1413187"/>
    <lineage>
        <taxon>Bacteria</taxon>
        <taxon>Bacillati</taxon>
        <taxon>Bacillota</taxon>
        <taxon>Bacilli</taxon>
        <taxon>Lactobacillales</taxon>
        <taxon>Lactobacillaceae</taxon>
        <taxon>Lactiplantibacillus</taxon>
    </lineage>
</organism>
<proteinExistence type="inferred from homology"/>
<dbReference type="InterPro" id="IPR006131">
    <property type="entry name" value="Asp_carbamoyltransf_Asp/Orn-bd"/>
</dbReference>
<dbReference type="NCBIfam" id="TIGR00670">
    <property type="entry name" value="asp_carb_tr"/>
    <property type="match status" value="1"/>
</dbReference>
<dbReference type="GO" id="GO:0006520">
    <property type="term" value="P:amino acid metabolic process"/>
    <property type="evidence" value="ECO:0007669"/>
    <property type="project" value="InterPro"/>
</dbReference>
<accession>A0A0R2NFG5</accession>
<evidence type="ECO:0000313" key="12">
    <source>
        <dbReference type="EMBL" id="KRO24108.1"/>
    </source>
</evidence>
<dbReference type="PRINTS" id="PR00100">
    <property type="entry name" value="AOTCASE"/>
</dbReference>
<dbReference type="InterPro" id="IPR036901">
    <property type="entry name" value="Asp/Orn_carbamoylTrfase_sf"/>
</dbReference>
<keyword evidence="4 9" id="KW-0808">Transferase</keyword>
<evidence type="ECO:0000313" key="13">
    <source>
        <dbReference type="Proteomes" id="UP000050920"/>
    </source>
</evidence>
<dbReference type="InterPro" id="IPR006132">
    <property type="entry name" value="Asp/Orn_carbamoyltranf_P-bd"/>
</dbReference>
<dbReference type="PROSITE" id="PS00097">
    <property type="entry name" value="CARBAMOYLTRANSFERASE"/>
    <property type="match status" value="1"/>
</dbReference>
<dbReference type="PANTHER" id="PTHR45753:SF6">
    <property type="entry name" value="ASPARTATE CARBAMOYLTRANSFERASE"/>
    <property type="match status" value="1"/>
</dbReference>
<dbReference type="Gene3D" id="3.40.50.1370">
    <property type="entry name" value="Aspartate/ornithine carbamoyltransferase"/>
    <property type="match status" value="2"/>
</dbReference>
<dbReference type="GO" id="GO:0016597">
    <property type="term" value="F:amino acid binding"/>
    <property type="evidence" value="ECO:0007669"/>
    <property type="project" value="InterPro"/>
</dbReference>
<dbReference type="GO" id="GO:0044205">
    <property type="term" value="P:'de novo' UMP biosynthetic process"/>
    <property type="evidence" value="ECO:0007669"/>
    <property type="project" value="UniProtKB-UniPathway"/>
</dbReference>
<evidence type="ECO:0000256" key="7">
    <source>
        <dbReference type="ARBA" id="ARBA00048859"/>
    </source>
</evidence>
<reference evidence="12 13" key="1">
    <citation type="journal article" date="2015" name="Genome Announc.">
        <title>Expanding the biotechnology potential of lactobacilli through comparative genomics of 213 strains and associated genera.</title>
        <authorList>
            <person name="Sun Z."/>
            <person name="Harris H.M."/>
            <person name="McCann A."/>
            <person name="Guo C."/>
            <person name="Argimon S."/>
            <person name="Zhang W."/>
            <person name="Yang X."/>
            <person name="Jeffery I.B."/>
            <person name="Cooney J.C."/>
            <person name="Kagawa T.F."/>
            <person name="Liu W."/>
            <person name="Song Y."/>
            <person name="Salvetti E."/>
            <person name="Wrobel A."/>
            <person name="Rasinkangas P."/>
            <person name="Parkhill J."/>
            <person name="Rea M.C."/>
            <person name="O'Sullivan O."/>
            <person name="Ritari J."/>
            <person name="Douillard F.P."/>
            <person name="Paul Ross R."/>
            <person name="Yang R."/>
            <person name="Briner A.E."/>
            <person name="Felis G.E."/>
            <person name="de Vos W.M."/>
            <person name="Barrangou R."/>
            <person name="Klaenhammer T.R."/>
            <person name="Caufield P.W."/>
            <person name="Cui Y."/>
            <person name="Zhang H."/>
            <person name="O'Toole P.W."/>
        </authorList>
    </citation>
    <scope>NUCLEOTIDE SEQUENCE [LARGE SCALE GENOMIC DNA]</scope>
    <source>
        <strain evidence="12 13">DSM 21115</strain>
    </source>
</reference>
<comment type="similarity">
    <text evidence="2">Belongs to the aspartate/ornithine carbamoyltransferase superfamily. ATCase family.</text>
</comment>
<comment type="catalytic activity">
    <reaction evidence="7">
        <text>carbamoyl phosphate + L-aspartate = N-carbamoyl-L-aspartate + phosphate + H(+)</text>
        <dbReference type="Rhea" id="RHEA:20013"/>
        <dbReference type="ChEBI" id="CHEBI:15378"/>
        <dbReference type="ChEBI" id="CHEBI:29991"/>
        <dbReference type="ChEBI" id="CHEBI:32814"/>
        <dbReference type="ChEBI" id="CHEBI:43474"/>
        <dbReference type="ChEBI" id="CHEBI:58228"/>
        <dbReference type="EC" id="2.1.3.2"/>
    </reaction>
</comment>
<dbReference type="Pfam" id="PF00185">
    <property type="entry name" value="OTCace"/>
    <property type="match status" value="1"/>
</dbReference>
<evidence type="ECO:0000259" key="10">
    <source>
        <dbReference type="Pfam" id="PF00185"/>
    </source>
</evidence>
<dbReference type="AlphaFoldDB" id="A0A0R2NFG5"/>
<evidence type="ECO:0000256" key="3">
    <source>
        <dbReference type="ARBA" id="ARBA00013008"/>
    </source>
</evidence>
<keyword evidence="5" id="KW-0665">Pyrimidine biosynthesis</keyword>
<sequence length="315" mass="34643">MQHFITTADLSLPATKAIIAQAQAMQRAPQNFTSVGRHQQLATLFFEPSTRTRLSFTAAMQALGGQVLGFESIDSTSVTKGESLADTIRVVSQYVDAIVVRHPTAGAAAVAATHASVPVINAGDGDHLHPTQTLTDLATIDRYKHRLNHLTIAFGGDLKYGRTVHSLVQALMQYPHNRFIFVAPTPLQIPNTLLTQLQTAGIDFQLCDSFDSIDEHLDVLYMTRQQTERVPQSVAATVKLVPLTLACDRLLASDTLLLHPLPRGSELPTSFDHLPQAHYFDQVRMGKYVRMALLAYLLPPVPAAAHHDKLVKLRY</sequence>
<evidence type="ECO:0000256" key="5">
    <source>
        <dbReference type="ARBA" id="ARBA00022975"/>
    </source>
</evidence>
<dbReference type="PANTHER" id="PTHR45753">
    <property type="entry name" value="ORNITHINE CARBAMOYLTRANSFERASE, MITOCHONDRIAL"/>
    <property type="match status" value="1"/>
</dbReference>
<comment type="caution">
    <text evidence="12">The sequence shown here is derived from an EMBL/GenBank/DDBJ whole genome shotgun (WGS) entry which is preliminary data.</text>
</comment>
<dbReference type="GO" id="GO:0004070">
    <property type="term" value="F:aspartate carbamoyltransferase activity"/>
    <property type="evidence" value="ECO:0007669"/>
    <property type="project" value="UniProtKB-UniRule"/>
</dbReference>
<dbReference type="PRINTS" id="PR00101">
    <property type="entry name" value="ATCASE"/>
</dbReference>
<evidence type="ECO:0000256" key="4">
    <source>
        <dbReference type="ARBA" id="ARBA00022679"/>
    </source>
</evidence>